<dbReference type="InterPro" id="IPR002898">
    <property type="entry name" value="MotA_ExbB_proton_chnl"/>
</dbReference>
<evidence type="ECO:0000256" key="5">
    <source>
        <dbReference type="ARBA" id="ARBA00023136"/>
    </source>
</evidence>
<dbReference type="AlphaFoldDB" id="A0A518FN65"/>
<dbReference type="Pfam" id="PF01618">
    <property type="entry name" value="MotA_ExbB"/>
    <property type="match status" value="1"/>
</dbReference>
<dbReference type="InterPro" id="IPR050790">
    <property type="entry name" value="ExbB/TolQ_transport"/>
</dbReference>
<organism evidence="9 10">
    <name type="scientific">Gimesia panareensis</name>
    <dbReference type="NCBI Taxonomy" id="2527978"/>
    <lineage>
        <taxon>Bacteria</taxon>
        <taxon>Pseudomonadati</taxon>
        <taxon>Planctomycetota</taxon>
        <taxon>Planctomycetia</taxon>
        <taxon>Planctomycetales</taxon>
        <taxon>Planctomycetaceae</taxon>
        <taxon>Gimesia</taxon>
    </lineage>
</organism>
<evidence type="ECO:0000313" key="9">
    <source>
        <dbReference type="EMBL" id="QDV17767.1"/>
    </source>
</evidence>
<comment type="subcellular location">
    <subcellularLocation>
        <location evidence="1">Cell membrane</location>
        <topology evidence="1">Multi-pass membrane protein</topology>
    </subcellularLocation>
    <subcellularLocation>
        <location evidence="6">Membrane</location>
        <topology evidence="6">Multi-pass membrane protein</topology>
    </subcellularLocation>
</comment>
<keyword evidence="4 7" id="KW-1133">Transmembrane helix</keyword>
<dbReference type="PANTHER" id="PTHR30625">
    <property type="entry name" value="PROTEIN TOLQ"/>
    <property type="match status" value="1"/>
</dbReference>
<proteinExistence type="inferred from homology"/>
<evidence type="ECO:0000256" key="2">
    <source>
        <dbReference type="ARBA" id="ARBA00022475"/>
    </source>
</evidence>
<dbReference type="Proteomes" id="UP000320839">
    <property type="component" value="Chromosome"/>
</dbReference>
<evidence type="ECO:0000313" key="10">
    <source>
        <dbReference type="Proteomes" id="UP000320839"/>
    </source>
</evidence>
<keyword evidence="5 7" id="KW-0472">Membrane</keyword>
<keyword evidence="2" id="KW-1003">Cell membrane</keyword>
<feature type="transmembrane region" description="Helical" evidence="7">
    <location>
        <begin position="549"/>
        <end position="572"/>
    </location>
</feature>
<feature type="transmembrane region" description="Helical" evidence="7">
    <location>
        <begin position="49"/>
        <end position="70"/>
    </location>
</feature>
<accession>A0A518FN65</accession>
<sequence length="581" mass="65088">MLTLKIGIGYAFLVLTLVGGGFVCLLSLLKFRRPFVLLSGAGAGTGGWVASFLTIMIISWGLTFLFYFFLFVPPSINVISEIRDEFDNVKPIKIGDKTFSVIPQAPPDTNRLEYWIKFTDKDSPPLNLAVIEFLESQNSDRRGRFTTDLRCRVAVPGNGVTWPQKGQSIENEFEYLIADFALYKMMQNEFPTPYTFEIQTPASVHVFEKSLKFVFEYINDETETYEKANYQRDENAERSIVRSLSQIVKVQVGEVPLAIQFSRMINGPIQWCTFWIFFALILVLLGRYATYVLFESTMVPKEVLEEIMKVDVVSTSAVDELAQKARAANEYCINKTSIFGCKTSTAQLELFYEAAAAFRVSGDYKAVPEFVDSRVGTILDERSARQGFLKYLLWAIPSIGFVGTVIGIGGALLNTMNVDAVNPVEAAIAKSMVSSSIGVAFDTTLVALILSLIGMLLFHVIAQLEEALVIDKAADIRRKFIKTGEQFDDENRVKGLVGDLFLQWEKLHNVNEKLKELSTVSTQIDGGYQKLRQALAKQSKLIQKPGKKINTLLTLSLLGLIASLTLVIWKVIDYLDLIPKY</sequence>
<protein>
    <recommendedName>
        <fullName evidence="8">MotA/TolQ/ExbB proton channel domain-containing protein</fullName>
    </recommendedName>
</protein>
<dbReference type="PANTHER" id="PTHR30625:SF11">
    <property type="entry name" value="MOTA_TOLQ_EXBB PROTON CHANNEL DOMAIN-CONTAINING PROTEIN"/>
    <property type="match status" value="1"/>
</dbReference>
<feature type="transmembrane region" description="Helical" evidence="7">
    <location>
        <begin position="391"/>
        <end position="413"/>
    </location>
</feature>
<dbReference type="EMBL" id="CP036317">
    <property type="protein sequence ID" value="QDV17767.1"/>
    <property type="molecule type" value="Genomic_DNA"/>
</dbReference>
<feature type="domain" description="MotA/TolQ/ExbB proton channel" evidence="8">
    <location>
        <begin position="365"/>
        <end position="464"/>
    </location>
</feature>
<evidence type="ECO:0000256" key="3">
    <source>
        <dbReference type="ARBA" id="ARBA00022692"/>
    </source>
</evidence>
<evidence type="ECO:0000256" key="4">
    <source>
        <dbReference type="ARBA" id="ARBA00022989"/>
    </source>
</evidence>
<feature type="transmembrane region" description="Helical" evidence="7">
    <location>
        <begin position="6"/>
        <end position="29"/>
    </location>
</feature>
<feature type="transmembrane region" description="Helical" evidence="7">
    <location>
        <begin position="274"/>
        <end position="294"/>
    </location>
</feature>
<dbReference type="RefSeq" id="WP_145455822.1">
    <property type="nucleotide sequence ID" value="NZ_CP036317.1"/>
</dbReference>
<comment type="similarity">
    <text evidence="6">Belongs to the exbB/tolQ family.</text>
</comment>
<reference evidence="9 10" key="1">
    <citation type="submission" date="2019-02" db="EMBL/GenBank/DDBJ databases">
        <title>Deep-cultivation of Planctomycetes and their phenomic and genomic characterization uncovers novel biology.</title>
        <authorList>
            <person name="Wiegand S."/>
            <person name="Jogler M."/>
            <person name="Boedeker C."/>
            <person name="Pinto D."/>
            <person name="Vollmers J."/>
            <person name="Rivas-Marin E."/>
            <person name="Kohn T."/>
            <person name="Peeters S.H."/>
            <person name="Heuer A."/>
            <person name="Rast P."/>
            <person name="Oberbeckmann S."/>
            <person name="Bunk B."/>
            <person name="Jeske O."/>
            <person name="Meyerdierks A."/>
            <person name="Storesund J.E."/>
            <person name="Kallscheuer N."/>
            <person name="Luecker S."/>
            <person name="Lage O.M."/>
            <person name="Pohl T."/>
            <person name="Merkel B.J."/>
            <person name="Hornburger P."/>
            <person name="Mueller R.-W."/>
            <person name="Bruemmer F."/>
            <person name="Labrenz M."/>
            <person name="Spormann A.M."/>
            <person name="Op den Camp H."/>
            <person name="Overmann J."/>
            <person name="Amann R."/>
            <person name="Jetten M.S.M."/>
            <person name="Mascher T."/>
            <person name="Medema M.H."/>
            <person name="Devos D.P."/>
            <person name="Kaster A.-K."/>
            <person name="Ovreas L."/>
            <person name="Rohde M."/>
            <person name="Galperin M.Y."/>
            <person name="Jogler C."/>
        </authorList>
    </citation>
    <scope>NUCLEOTIDE SEQUENCE [LARGE SCALE GENOMIC DNA]</scope>
    <source>
        <strain evidence="9 10">Pan153</strain>
    </source>
</reference>
<evidence type="ECO:0000259" key="8">
    <source>
        <dbReference type="Pfam" id="PF01618"/>
    </source>
</evidence>
<gene>
    <name evidence="9" type="ORF">Pan153_24220</name>
</gene>
<keyword evidence="6" id="KW-0813">Transport</keyword>
<keyword evidence="3 7" id="KW-0812">Transmembrane</keyword>
<keyword evidence="6" id="KW-0653">Protein transport</keyword>
<dbReference type="GO" id="GO:0017038">
    <property type="term" value="P:protein import"/>
    <property type="evidence" value="ECO:0007669"/>
    <property type="project" value="TreeGrafter"/>
</dbReference>
<evidence type="ECO:0000256" key="1">
    <source>
        <dbReference type="ARBA" id="ARBA00004651"/>
    </source>
</evidence>
<feature type="transmembrane region" description="Helical" evidence="7">
    <location>
        <begin position="433"/>
        <end position="458"/>
    </location>
</feature>
<evidence type="ECO:0000256" key="7">
    <source>
        <dbReference type="SAM" id="Phobius"/>
    </source>
</evidence>
<dbReference type="GO" id="GO:0005886">
    <property type="term" value="C:plasma membrane"/>
    <property type="evidence" value="ECO:0007669"/>
    <property type="project" value="UniProtKB-SubCell"/>
</dbReference>
<evidence type="ECO:0000256" key="6">
    <source>
        <dbReference type="RuleBase" id="RU004057"/>
    </source>
</evidence>
<name>A0A518FN65_9PLAN</name>